<dbReference type="AlphaFoldDB" id="A0AA37MSC8"/>
<keyword evidence="3" id="KW-0238">DNA-binding</keyword>
<dbReference type="GO" id="GO:0003700">
    <property type="term" value="F:DNA-binding transcription factor activity"/>
    <property type="evidence" value="ECO:0007669"/>
    <property type="project" value="InterPro"/>
</dbReference>
<comment type="caution">
    <text evidence="6">The sequence shown here is derived from an EMBL/GenBank/DDBJ whole genome shotgun (WGS) entry which is preliminary data.</text>
</comment>
<name>A0AA37MSC8_9FIRM</name>
<evidence type="ECO:0000259" key="5">
    <source>
        <dbReference type="PROSITE" id="PS50931"/>
    </source>
</evidence>
<dbReference type="EMBL" id="BQKV01000014">
    <property type="protein sequence ID" value="GJN63676.1"/>
    <property type="molecule type" value="Genomic_DNA"/>
</dbReference>
<dbReference type="CDD" id="cd05466">
    <property type="entry name" value="PBP2_LTTR_substrate"/>
    <property type="match status" value="1"/>
</dbReference>
<proteinExistence type="inferred from homology"/>
<organism evidence="6 7">
    <name type="scientific">Faecalibacterium gallinarum</name>
    <dbReference type="NCBI Taxonomy" id="2903556"/>
    <lineage>
        <taxon>Bacteria</taxon>
        <taxon>Bacillati</taxon>
        <taxon>Bacillota</taxon>
        <taxon>Clostridia</taxon>
        <taxon>Eubacteriales</taxon>
        <taxon>Oscillospiraceae</taxon>
        <taxon>Faecalibacterium</taxon>
    </lineage>
</organism>
<keyword evidence="2" id="KW-0805">Transcription regulation</keyword>
<dbReference type="InterPro" id="IPR005119">
    <property type="entry name" value="LysR_subst-bd"/>
</dbReference>
<evidence type="ECO:0000256" key="1">
    <source>
        <dbReference type="ARBA" id="ARBA00009437"/>
    </source>
</evidence>
<dbReference type="Proteomes" id="UP001055185">
    <property type="component" value="Unassembled WGS sequence"/>
</dbReference>
<accession>A0AA37MSC8</accession>
<evidence type="ECO:0000313" key="6">
    <source>
        <dbReference type="EMBL" id="GJN63676.1"/>
    </source>
</evidence>
<feature type="domain" description="HTH lysR-type" evidence="5">
    <location>
        <begin position="1"/>
        <end position="58"/>
    </location>
</feature>
<dbReference type="GO" id="GO:0000976">
    <property type="term" value="F:transcription cis-regulatory region binding"/>
    <property type="evidence" value="ECO:0007669"/>
    <property type="project" value="TreeGrafter"/>
</dbReference>
<dbReference type="PANTHER" id="PTHR30126">
    <property type="entry name" value="HTH-TYPE TRANSCRIPTIONAL REGULATOR"/>
    <property type="match status" value="1"/>
</dbReference>
<gene>
    <name evidence="6" type="primary">ywqM</name>
    <name evidence="6" type="ORF">JCM17207_03010</name>
</gene>
<reference evidence="6" key="1">
    <citation type="journal article" date="2022" name="Int. J. Syst. Evol. Microbiol.">
        <title>Genome-based, phenotypic and chemotaxonomic classification of Faecalibacterium strains: proposal of three novel species Faecalibacterium duncaniae sp. nov., Faecalibacterium hattorii sp. nov. and Faecalibacterium gallinarum sp. nov. .</title>
        <authorList>
            <person name="Sakamoto M."/>
            <person name="Sakurai N."/>
            <person name="Tanno H."/>
            <person name="Iino T."/>
            <person name="Ohkuma M."/>
            <person name="Endo A."/>
        </authorList>
    </citation>
    <scope>NUCLEOTIDE SEQUENCE</scope>
    <source>
        <strain evidence="6">JCM 17207</strain>
    </source>
</reference>
<dbReference type="Gene3D" id="3.40.190.290">
    <property type="match status" value="1"/>
</dbReference>
<dbReference type="InterPro" id="IPR036388">
    <property type="entry name" value="WH-like_DNA-bd_sf"/>
</dbReference>
<evidence type="ECO:0000256" key="3">
    <source>
        <dbReference type="ARBA" id="ARBA00023125"/>
    </source>
</evidence>
<sequence length="303" mass="33548">MELRNINTFLHVAELHSFSRTARELGYSQSAVSAQIAQLESELGAPLFDRVGKTVRLTDAGQTFLGYARTLLTTAQQARSALQQVPQARGTLRVAMVDSLCSAFLPALAEAFHARCPQVELVVRTMVTEEMVSLLNANQIDLAYTMDHPLAHPNMVLALDEPEPICFIAPASHPLAGEASVPLQALTRQEFLLTERGKSYRDALEQALAARHLALHPYLELGSADLLCQLVERGMGLSFLPEYLVRPCLAGGRVVILDVPDCRIQMRRQLFYHKDKWLTPQMEAFMEIARGCPGPAKMQEAEV</sequence>
<dbReference type="FunFam" id="1.10.10.10:FF:000001">
    <property type="entry name" value="LysR family transcriptional regulator"/>
    <property type="match status" value="1"/>
</dbReference>
<evidence type="ECO:0000313" key="7">
    <source>
        <dbReference type="Proteomes" id="UP001055185"/>
    </source>
</evidence>
<dbReference type="Pfam" id="PF00126">
    <property type="entry name" value="HTH_1"/>
    <property type="match status" value="1"/>
</dbReference>
<keyword evidence="7" id="KW-1185">Reference proteome</keyword>
<protein>
    <submittedName>
        <fullName evidence="6">HTH-type transcriptional regulator YwqM</fullName>
    </submittedName>
</protein>
<dbReference type="InterPro" id="IPR036390">
    <property type="entry name" value="WH_DNA-bd_sf"/>
</dbReference>
<evidence type="ECO:0000256" key="4">
    <source>
        <dbReference type="ARBA" id="ARBA00023163"/>
    </source>
</evidence>
<dbReference type="PRINTS" id="PR00039">
    <property type="entry name" value="HTHLYSR"/>
</dbReference>
<dbReference type="PROSITE" id="PS50931">
    <property type="entry name" value="HTH_LYSR"/>
    <property type="match status" value="1"/>
</dbReference>
<dbReference type="SUPFAM" id="SSF53850">
    <property type="entry name" value="Periplasmic binding protein-like II"/>
    <property type="match status" value="1"/>
</dbReference>
<keyword evidence="4" id="KW-0804">Transcription</keyword>
<dbReference type="Pfam" id="PF03466">
    <property type="entry name" value="LysR_substrate"/>
    <property type="match status" value="1"/>
</dbReference>
<dbReference type="RefSeq" id="WP_238315811.1">
    <property type="nucleotide sequence ID" value="NZ_BQKV01000014.1"/>
</dbReference>
<dbReference type="InterPro" id="IPR000847">
    <property type="entry name" value="LysR_HTH_N"/>
</dbReference>
<evidence type="ECO:0000256" key="2">
    <source>
        <dbReference type="ARBA" id="ARBA00023015"/>
    </source>
</evidence>
<dbReference type="Gene3D" id="1.10.10.10">
    <property type="entry name" value="Winged helix-like DNA-binding domain superfamily/Winged helix DNA-binding domain"/>
    <property type="match status" value="1"/>
</dbReference>
<dbReference type="PANTHER" id="PTHR30126:SF40">
    <property type="entry name" value="HTH-TYPE TRANSCRIPTIONAL REGULATOR GLTR"/>
    <property type="match status" value="1"/>
</dbReference>
<comment type="similarity">
    <text evidence="1">Belongs to the LysR transcriptional regulatory family.</text>
</comment>
<dbReference type="SUPFAM" id="SSF46785">
    <property type="entry name" value="Winged helix' DNA-binding domain"/>
    <property type="match status" value="1"/>
</dbReference>